<evidence type="ECO:0000256" key="2">
    <source>
        <dbReference type="ARBA" id="ARBA00022801"/>
    </source>
</evidence>
<dbReference type="OrthoDB" id="5041285at2759"/>
<evidence type="ECO:0000313" key="4">
    <source>
        <dbReference type="Proteomes" id="UP000091956"/>
    </source>
</evidence>
<name>A0A1B8GJA3_9PEZI</name>
<dbReference type="AlphaFoldDB" id="A0A1B8GJA3"/>
<gene>
    <name evidence="3" type="ORF">VE01_06013</name>
</gene>
<dbReference type="InterPro" id="IPR036514">
    <property type="entry name" value="SGNH_hydro_sf"/>
</dbReference>
<keyword evidence="4" id="KW-1185">Reference proteome</keyword>
<reference evidence="4" key="2">
    <citation type="journal article" date="2018" name="Nat. Commun.">
        <title>Extreme sensitivity to ultraviolet light in the fungal pathogen causing white-nose syndrome of bats.</title>
        <authorList>
            <person name="Palmer J.M."/>
            <person name="Drees K.P."/>
            <person name="Foster J.T."/>
            <person name="Lindner D.L."/>
        </authorList>
    </citation>
    <scope>NUCLEOTIDE SEQUENCE [LARGE SCALE GENOMIC DNA]</scope>
    <source>
        <strain evidence="4">UAMH 10579</strain>
    </source>
</reference>
<organism evidence="3 4">
    <name type="scientific">Pseudogymnoascus verrucosus</name>
    <dbReference type="NCBI Taxonomy" id="342668"/>
    <lineage>
        <taxon>Eukaryota</taxon>
        <taxon>Fungi</taxon>
        <taxon>Dikarya</taxon>
        <taxon>Ascomycota</taxon>
        <taxon>Pezizomycotina</taxon>
        <taxon>Leotiomycetes</taxon>
        <taxon>Thelebolales</taxon>
        <taxon>Thelebolaceae</taxon>
        <taxon>Pseudogymnoascus</taxon>
    </lineage>
</organism>
<dbReference type="GeneID" id="28839399"/>
<evidence type="ECO:0000256" key="1">
    <source>
        <dbReference type="ARBA" id="ARBA00008668"/>
    </source>
</evidence>
<dbReference type="PANTHER" id="PTHR43695">
    <property type="entry name" value="PUTATIVE (AFU_ORTHOLOGUE AFUA_2G17250)-RELATED"/>
    <property type="match status" value="1"/>
</dbReference>
<dbReference type="GO" id="GO:0016787">
    <property type="term" value="F:hydrolase activity"/>
    <property type="evidence" value="ECO:0007669"/>
    <property type="project" value="UniProtKB-KW"/>
</dbReference>
<comment type="similarity">
    <text evidence="1">Belongs to the 'GDSL' lipolytic enzyme family.</text>
</comment>
<dbReference type="SUPFAM" id="SSF52266">
    <property type="entry name" value="SGNH hydrolase"/>
    <property type="match status" value="1"/>
</dbReference>
<evidence type="ECO:0000313" key="3">
    <source>
        <dbReference type="EMBL" id="OBT95884.1"/>
    </source>
</evidence>
<protein>
    <recommendedName>
        <fullName evidence="5">SGNH hydrolase-type esterase domain-containing protein</fullName>
    </recommendedName>
</protein>
<dbReference type="PANTHER" id="PTHR43695:SF1">
    <property type="entry name" value="RHAMNOGALACTURONAN ACETYLESTERASE"/>
    <property type="match status" value="1"/>
</dbReference>
<dbReference type="STRING" id="342668.A0A1B8GJA3"/>
<accession>A0A1B8GJA3</accession>
<proteinExistence type="inferred from homology"/>
<dbReference type="Gene3D" id="3.40.50.1110">
    <property type="entry name" value="SGNH hydrolase"/>
    <property type="match status" value="1"/>
</dbReference>
<dbReference type="RefSeq" id="XP_018129617.1">
    <property type="nucleotide sequence ID" value="XM_018275469.1"/>
</dbReference>
<reference evidence="3 4" key="1">
    <citation type="submission" date="2016-03" db="EMBL/GenBank/DDBJ databases">
        <title>Comparative genomics of Pseudogymnoascus destructans, the fungus causing white-nose syndrome of bats.</title>
        <authorList>
            <person name="Palmer J.M."/>
            <person name="Drees K.P."/>
            <person name="Foster J.T."/>
            <person name="Lindner D.L."/>
        </authorList>
    </citation>
    <scope>NUCLEOTIDE SEQUENCE [LARGE SCALE GENOMIC DNA]</scope>
    <source>
        <strain evidence="3 4">UAMH 10579</strain>
    </source>
</reference>
<dbReference type="EMBL" id="KV460232">
    <property type="protein sequence ID" value="OBT95884.1"/>
    <property type="molecule type" value="Genomic_DNA"/>
</dbReference>
<dbReference type="Proteomes" id="UP000091956">
    <property type="component" value="Unassembled WGS sequence"/>
</dbReference>
<dbReference type="InterPro" id="IPR037459">
    <property type="entry name" value="RhgT-like"/>
</dbReference>
<sequence>MGASTRSFINQGLWDTLLSDTAEGDLVVIEMGHNDDVGLSTDTADRGTLPGIGEDSVTITTSTGESEVVYSFGHYLRKMIKDVQAVGGIPILSGMVNRNYWDGTTLQSDWQFAIYAQQVAKQASVEYIDHTKYSVKKWQSMGPTTAKTYFPNDNTHTRPAGAVINAETFVEAVKCVSCTSQLLQYLNSKGTAVSAAC</sequence>
<evidence type="ECO:0008006" key="5">
    <source>
        <dbReference type="Google" id="ProtNLM"/>
    </source>
</evidence>
<keyword evidence="2" id="KW-0378">Hydrolase</keyword>